<gene>
    <name evidence="3" type="ORF">DT076_10745</name>
</gene>
<evidence type="ECO:0000313" key="4">
    <source>
        <dbReference type="Proteomes" id="UP000252770"/>
    </source>
</evidence>
<feature type="transmembrane region" description="Helical" evidence="2">
    <location>
        <begin position="224"/>
        <end position="246"/>
    </location>
</feature>
<keyword evidence="2" id="KW-0472">Membrane</keyword>
<feature type="transmembrane region" description="Helical" evidence="2">
    <location>
        <begin position="59"/>
        <end position="80"/>
    </location>
</feature>
<feature type="transmembrane region" description="Helical" evidence="2">
    <location>
        <begin position="266"/>
        <end position="297"/>
    </location>
</feature>
<evidence type="ECO:0000313" key="3">
    <source>
        <dbReference type="EMBL" id="RCK69364.1"/>
    </source>
</evidence>
<keyword evidence="2" id="KW-1133">Transmembrane helix</keyword>
<keyword evidence="2" id="KW-0812">Transmembrane</keyword>
<feature type="transmembrane region" description="Helical" evidence="2">
    <location>
        <begin position="115"/>
        <end position="138"/>
    </location>
</feature>
<protein>
    <submittedName>
        <fullName evidence="3">Uncharacterized protein</fullName>
    </submittedName>
</protein>
<accession>A0A367YU31</accession>
<dbReference type="AlphaFoldDB" id="A0A367YU31"/>
<feature type="transmembrane region" description="Helical" evidence="2">
    <location>
        <begin position="14"/>
        <end position="39"/>
    </location>
</feature>
<reference evidence="3 4" key="1">
    <citation type="submission" date="2018-07" db="EMBL/GenBank/DDBJ databases">
        <title>Desertimonas flava gen. nov. sp. nov.</title>
        <authorList>
            <person name="Liu S."/>
        </authorList>
    </citation>
    <scope>NUCLEOTIDE SEQUENCE [LARGE SCALE GENOMIC DNA]</scope>
    <source>
        <strain evidence="3 4">16Sb5-5</strain>
    </source>
</reference>
<feature type="compositionally biased region" description="Gly residues" evidence="1">
    <location>
        <begin position="415"/>
        <end position="435"/>
    </location>
</feature>
<keyword evidence="4" id="KW-1185">Reference proteome</keyword>
<feature type="transmembrane region" description="Helical" evidence="2">
    <location>
        <begin position="359"/>
        <end position="380"/>
    </location>
</feature>
<organism evidence="3 4">
    <name type="scientific">Desertihabitans brevis</name>
    <dbReference type="NCBI Taxonomy" id="2268447"/>
    <lineage>
        <taxon>Bacteria</taxon>
        <taxon>Bacillati</taxon>
        <taxon>Actinomycetota</taxon>
        <taxon>Actinomycetes</taxon>
        <taxon>Propionibacteriales</taxon>
        <taxon>Propionibacteriaceae</taxon>
        <taxon>Desertihabitans</taxon>
    </lineage>
</organism>
<feature type="transmembrane region" description="Helical" evidence="2">
    <location>
        <begin position="331"/>
        <end position="353"/>
    </location>
</feature>
<dbReference type="EMBL" id="QOUI01000006">
    <property type="protein sequence ID" value="RCK69364.1"/>
    <property type="molecule type" value="Genomic_DNA"/>
</dbReference>
<feature type="region of interest" description="Disordered" evidence="1">
    <location>
        <begin position="399"/>
        <end position="435"/>
    </location>
</feature>
<proteinExistence type="predicted"/>
<dbReference type="Proteomes" id="UP000252770">
    <property type="component" value="Unassembled WGS sequence"/>
</dbReference>
<sequence length="435" mass="44781">MEHRWPWSVRLVDLLTRLLLCAAAAGLAVFLVGVFSMLVLTELYPAVASRIDRVSRMAVGVYAGGGAAALLLGGYALAAHRWLEVSVLRRWGAEAPHRVPADPQRRAVRAKSPSGTLGVAAGWTAGLSAFMVLASVWILFEDPDLEGLTVLAVSLLVLGLGVVGLVVSVRIGRGWPDHTGAASGAWLSSLPRAVHADRDRRRAGRGGEQVLAVGPRRARRVAYWLGRGSGAAIGLSVLAGVPGLVLRQPCRDCDPRTLGAAGETTIDWLVTTAFALLAVGLLLGLAQGVLLLLVAVVERAVLQRGARAPRRPRVPRDVLARVLATPTAERLLGLTLLVAGAAAAPLPLVAALADEVAAWWTTAGLVGGVLLLAGAALLLVDHAVTPGWRQTLREAYAPGDVDAGEAEATTDSGSDGSGVDGGGSDGGSSDGGGGD</sequence>
<evidence type="ECO:0000256" key="2">
    <source>
        <dbReference type="SAM" id="Phobius"/>
    </source>
</evidence>
<evidence type="ECO:0000256" key="1">
    <source>
        <dbReference type="SAM" id="MobiDB-lite"/>
    </source>
</evidence>
<name>A0A367YU31_9ACTN</name>
<feature type="transmembrane region" description="Helical" evidence="2">
    <location>
        <begin position="150"/>
        <end position="169"/>
    </location>
</feature>
<comment type="caution">
    <text evidence="3">The sequence shown here is derived from an EMBL/GenBank/DDBJ whole genome shotgun (WGS) entry which is preliminary data.</text>
</comment>